<keyword evidence="2" id="KW-1003">Cell membrane</keyword>
<gene>
    <name evidence="8" type="ORF">SAMN05216302_10482</name>
</gene>
<dbReference type="GO" id="GO:0022857">
    <property type="term" value="F:transmembrane transporter activity"/>
    <property type="evidence" value="ECO:0007669"/>
    <property type="project" value="InterPro"/>
</dbReference>
<feature type="transmembrane region" description="Helical" evidence="6">
    <location>
        <begin position="727"/>
        <end position="747"/>
    </location>
</feature>
<feature type="transmembrane region" description="Helical" evidence="6">
    <location>
        <begin position="780"/>
        <end position="801"/>
    </location>
</feature>
<evidence type="ECO:0000313" key="9">
    <source>
        <dbReference type="Proteomes" id="UP000199533"/>
    </source>
</evidence>
<evidence type="ECO:0000256" key="6">
    <source>
        <dbReference type="SAM" id="Phobius"/>
    </source>
</evidence>
<dbReference type="STRING" id="52441.SAMN05216302_10482"/>
<feature type="transmembrane region" description="Helical" evidence="6">
    <location>
        <begin position="846"/>
        <end position="871"/>
    </location>
</feature>
<evidence type="ECO:0000256" key="5">
    <source>
        <dbReference type="ARBA" id="ARBA00023136"/>
    </source>
</evidence>
<evidence type="ECO:0000256" key="2">
    <source>
        <dbReference type="ARBA" id="ARBA00022475"/>
    </source>
</evidence>
<dbReference type="Pfam" id="PF03176">
    <property type="entry name" value="MMPL"/>
    <property type="match status" value="1"/>
</dbReference>
<feature type="transmembrane region" description="Helical" evidence="6">
    <location>
        <begin position="458"/>
        <end position="476"/>
    </location>
</feature>
<dbReference type="PANTHER" id="PTHR33406">
    <property type="entry name" value="MEMBRANE PROTEIN MJ1562-RELATED"/>
    <property type="match status" value="1"/>
</dbReference>
<name>A0A1I4G6D9_9PROT</name>
<evidence type="ECO:0000259" key="7">
    <source>
        <dbReference type="Pfam" id="PF03176"/>
    </source>
</evidence>
<keyword evidence="4 6" id="KW-1133">Transmembrane helix</keyword>
<feature type="transmembrane region" description="Helical" evidence="6">
    <location>
        <begin position="375"/>
        <end position="394"/>
    </location>
</feature>
<dbReference type="OrthoDB" id="7067407at2"/>
<dbReference type="AlphaFoldDB" id="A0A1I4G6D9"/>
<feature type="transmembrane region" description="Helical" evidence="6">
    <location>
        <begin position="281"/>
        <end position="297"/>
    </location>
</feature>
<sequence length="881" mass="96574">MDISNGASYRFFARWAAFSYQKAIWVIFFAIVIAGFSVVYTANNLGVHTDTTDMLSEDVPFRVNHKRYKEAFPQYEDALLLVVDAPTPEQAHAVAKELTAYLQRDKVHFYEASYLSGDLFFEQNGLLYKSIPELEKITDRLAAAQPLIARLALNPTLDTFASVLTEAVDELRSGRNLNLTAVFNGITSTLDARFAGSPHALSWQILFDGEEQSDLYQELILARPKHDYAQLFAAEQPLKAIREAAVELGLTQGAPEKLRITGEAALAYDELHSAMRGAQDAGILALVLVILVLLIAVRTIGAIITVMFSLVLGLLLTAAFATFAVGHLNLISIAFAVLYIGLGVDYAIHFLLRHEEVRRSGQPVMKTLPVASGDIGRALLICAVTTAIGFYAFIPTTYDGVAELGLISGSGMVISLLVTLTIVPALQRFFPIPLIKPLISIQPVHAALEWPAHARKSVLVLTTIAVLSSIMALPQIRFDYNLLNLNDPHVESVETFRDLLENADDSPWHIIALADDRNEAEQLVKKLSGLQEVDKVVTILDFVPDSQEEKIRLIEEMAMTLGPISFAPIIQQHINVDMQLSALQDLEHTLNRFLIEQPAHPAADSARALQQSLTNLLLQLTGLNERESREKLLFAVDQDLLHLLPDSIHRLQLALEARSFAQQDIPDSVKIHWQSSDDIYRIAIYPAENINDNDALKRFVRAVQEIAPGATGVPVISLEAGMAVVDAFIHAFSLALIGVVVALLVLLRSVKSTVLVMAPLLLAALFTGAITVLLDVPFNFANVIALPLILGIGIDCSVHMVHRSRNTGEAYENLLYTSTTRAIFYSALTTMAGFGSLIFSQHQGTASMGLLLLAGVVLTLICVLIILPVLLHAVDKKQQPD</sequence>
<feature type="transmembrane region" description="Helical" evidence="6">
    <location>
        <begin position="822"/>
        <end position="840"/>
    </location>
</feature>
<dbReference type="RefSeq" id="WP_090702933.1">
    <property type="nucleotide sequence ID" value="NZ_FOSP01000048.1"/>
</dbReference>
<keyword evidence="9" id="KW-1185">Reference proteome</keyword>
<evidence type="ECO:0000313" key="8">
    <source>
        <dbReference type="EMBL" id="SFL25153.1"/>
    </source>
</evidence>
<feature type="transmembrane region" description="Helical" evidence="6">
    <location>
        <begin position="23"/>
        <end position="42"/>
    </location>
</feature>
<evidence type="ECO:0000256" key="1">
    <source>
        <dbReference type="ARBA" id="ARBA00004651"/>
    </source>
</evidence>
<evidence type="ECO:0000256" key="4">
    <source>
        <dbReference type="ARBA" id="ARBA00022989"/>
    </source>
</evidence>
<evidence type="ECO:0000256" key="3">
    <source>
        <dbReference type="ARBA" id="ARBA00022692"/>
    </source>
</evidence>
<feature type="domain" description="Membrane transport protein MMPL" evidence="7">
    <location>
        <begin position="234"/>
        <end position="426"/>
    </location>
</feature>
<feature type="transmembrane region" description="Helical" evidence="6">
    <location>
        <begin position="754"/>
        <end position="774"/>
    </location>
</feature>
<dbReference type="Gene3D" id="1.20.1640.10">
    <property type="entry name" value="Multidrug efflux transporter AcrB transmembrane domain"/>
    <property type="match status" value="2"/>
</dbReference>
<reference evidence="9" key="1">
    <citation type="submission" date="2016-10" db="EMBL/GenBank/DDBJ databases">
        <authorList>
            <person name="Varghese N."/>
            <person name="Submissions S."/>
        </authorList>
    </citation>
    <scope>NUCLEOTIDE SEQUENCE [LARGE SCALE GENOMIC DNA]</scope>
    <source>
        <strain evidence="9">Nm69</strain>
    </source>
</reference>
<dbReference type="SUPFAM" id="SSF82866">
    <property type="entry name" value="Multidrug efflux transporter AcrB transmembrane domain"/>
    <property type="match status" value="2"/>
</dbReference>
<feature type="transmembrane region" description="Helical" evidence="6">
    <location>
        <begin position="406"/>
        <end position="426"/>
    </location>
</feature>
<dbReference type="GO" id="GO:0005886">
    <property type="term" value="C:plasma membrane"/>
    <property type="evidence" value="ECO:0007669"/>
    <property type="project" value="UniProtKB-SubCell"/>
</dbReference>
<keyword evidence="3 6" id="KW-0812">Transmembrane</keyword>
<dbReference type="PRINTS" id="PR00702">
    <property type="entry name" value="ACRIFLAVINRP"/>
</dbReference>
<proteinExistence type="predicted"/>
<dbReference type="EMBL" id="FOSP01000048">
    <property type="protein sequence ID" value="SFL25153.1"/>
    <property type="molecule type" value="Genomic_DNA"/>
</dbReference>
<dbReference type="InterPro" id="IPR050545">
    <property type="entry name" value="Mycobact_MmpL"/>
</dbReference>
<dbReference type="PANTHER" id="PTHR33406:SF13">
    <property type="entry name" value="MEMBRANE PROTEIN YDFJ"/>
    <property type="match status" value="1"/>
</dbReference>
<keyword evidence="5 6" id="KW-0472">Membrane</keyword>
<organism evidence="8 9">
    <name type="scientific">Nitrosomonas aestuarii</name>
    <dbReference type="NCBI Taxonomy" id="52441"/>
    <lineage>
        <taxon>Bacteria</taxon>
        <taxon>Pseudomonadati</taxon>
        <taxon>Pseudomonadota</taxon>
        <taxon>Betaproteobacteria</taxon>
        <taxon>Nitrosomonadales</taxon>
        <taxon>Nitrosomonadaceae</taxon>
        <taxon>Nitrosomonas</taxon>
    </lineage>
</organism>
<accession>A0A1I4G6D9</accession>
<feature type="transmembrane region" description="Helical" evidence="6">
    <location>
        <begin position="330"/>
        <end position="352"/>
    </location>
</feature>
<dbReference type="InterPro" id="IPR001036">
    <property type="entry name" value="Acrflvin-R"/>
</dbReference>
<dbReference type="Proteomes" id="UP000199533">
    <property type="component" value="Unassembled WGS sequence"/>
</dbReference>
<feature type="transmembrane region" description="Helical" evidence="6">
    <location>
        <begin position="304"/>
        <end position="324"/>
    </location>
</feature>
<dbReference type="InterPro" id="IPR017841">
    <property type="entry name" value="Hopanoid_biosynth_HpnN"/>
</dbReference>
<protein>
    <recommendedName>
        <fullName evidence="7">Membrane transport protein MMPL domain-containing protein</fullName>
    </recommendedName>
</protein>
<dbReference type="InterPro" id="IPR004869">
    <property type="entry name" value="MMPL_dom"/>
</dbReference>
<comment type="subcellular location">
    <subcellularLocation>
        <location evidence="1">Cell membrane</location>
        <topology evidence="1">Multi-pass membrane protein</topology>
    </subcellularLocation>
</comment>
<dbReference type="NCBIfam" id="TIGR03480">
    <property type="entry name" value="HpnN"/>
    <property type="match status" value="1"/>
</dbReference>